<name>A0A927GCV0_9BACT</name>
<gene>
    <name evidence="1" type="ORF">IC230_08245</name>
</gene>
<accession>A0A927GCV0</accession>
<protein>
    <recommendedName>
        <fullName evidence="3">Lipoprotein</fullName>
    </recommendedName>
</protein>
<evidence type="ECO:0008006" key="3">
    <source>
        <dbReference type="Google" id="ProtNLM"/>
    </source>
</evidence>
<evidence type="ECO:0000313" key="1">
    <source>
        <dbReference type="EMBL" id="MBD2752876.1"/>
    </source>
</evidence>
<keyword evidence="2" id="KW-1185">Reference proteome</keyword>
<dbReference type="PROSITE" id="PS51257">
    <property type="entry name" value="PROKAR_LIPOPROTEIN"/>
    <property type="match status" value="1"/>
</dbReference>
<evidence type="ECO:0000313" key="2">
    <source>
        <dbReference type="Proteomes" id="UP000653797"/>
    </source>
</evidence>
<comment type="caution">
    <text evidence="1">The sequence shown here is derived from an EMBL/GenBank/DDBJ whole genome shotgun (WGS) entry which is preliminary data.</text>
</comment>
<dbReference type="EMBL" id="JACXAA010000002">
    <property type="protein sequence ID" value="MBD2752876.1"/>
    <property type="molecule type" value="Genomic_DNA"/>
</dbReference>
<dbReference type="Proteomes" id="UP000653797">
    <property type="component" value="Unassembled WGS sequence"/>
</dbReference>
<reference evidence="1" key="1">
    <citation type="submission" date="2020-09" db="EMBL/GenBank/DDBJ databases">
        <authorList>
            <person name="Kim M.K."/>
        </authorList>
    </citation>
    <scope>NUCLEOTIDE SEQUENCE</scope>
    <source>
        <strain evidence="1">BT704</strain>
    </source>
</reference>
<dbReference type="AlphaFoldDB" id="A0A927GCV0"/>
<dbReference type="RefSeq" id="WP_191038490.1">
    <property type="nucleotide sequence ID" value="NZ_JACXAA010000002.1"/>
</dbReference>
<organism evidence="1 2">
    <name type="scientific">Spirosoma validum</name>
    <dbReference type="NCBI Taxonomy" id="2771355"/>
    <lineage>
        <taxon>Bacteria</taxon>
        <taxon>Pseudomonadati</taxon>
        <taxon>Bacteroidota</taxon>
        <taxon>Cytophagia</taxon>
        <taxon>Cytophagales</taxon>
        <taxon>Cytophagaceae</taxon>
        <taxon>Spirosoma</taxon>
    </lineage>
</organism>
<proteinExistence type="predicted"/>
<sequence>MNKAHAIRKTVLLHGLVLLISLSVFGCFTEPTYPNAPQITFKGISRYTLAAGTGVGQQKRDSLVITVGFTDGNGDLGNDLPISSSEMNRYRQAGNWGNYKIRAFRLENKQYKELSTGENTFLAFPRLSREGRTGAIEGDLELKQLYPYTQPYKFFPTKYRIQIRDRALNVSNEIETDTISVPYLYKD</sequence>